<feature type="chain" id="PRO_5004834795" description="glucan endo-1,3-beta-D-glucosidase" evidence="9">
    <location>
        <begin position="18"/>
        <end position="446"/>
    </location>
</feature>
<gene>
    <name evidence="12" type="ORF">PFICI_13297</name>
</gene>
<proteinExistence type="inferred from homology"/>
<keyword evidence="13" id="KW-1185">Reference proteome</keyword>
<keyword evidence="4 9" id="KW-0732">Signal</keyword>
<dbReference type="RefSeq" id="XP_007840069.1">
    <property type="nucleotide sequence ID" value="XM_007841878.1"/>
</dbReference>
<dbReference type="Proteomes" id="UP000030651">
    <property type="component" value="Unassembled WGS sequence"/>
</dbReference>
<evidence type="ECO:0000256" key="5">
    <source>
        <dbReference type="ARBA" id="ARBA00022801"/>
    </source>
</evidence>
<dbReference type="Pfam" id="PF10290">
    <property type="entry name" value="YJL171C_Tos1_N"/>
    <property type="match status" value="1"/>
</dbReference>
<protein>
    <recommendedName>
        <fullName evidence="3">glucan endo-1,3-beta-D-glucosidase</fullName>
        <ecNumber evidence="3">3.2.1.39</ecNumber>
    </recommendedName>
</protein>
<dbReference type="GO" id="GO:0071555">
    <property type="term" value="P:cell wall organization"/>
    <property type="evidence" value="ECO:0007669"/>
    <property type="project" value="UniProtKB-KW"/>
</dbReference>
<feature type="compositionally biased region" description="Low complexity" evidence="8">
    <location>
        <begin position="164"/>
        <end position="191"/>
    </location>
</feature>
<sequence>MKYSAALALASAAAVSADCSITSFLENGNWYCEAVQLISYAGLDTSGSYKAVSNMDTSTGDCTFESKSYSGSIAPFDEELSVHIRGPTQLKQFAVYTPASASTKKRAEHKSHHKRHGHQHLHTKKHTESQKEEARAVGDIVTATIDGKVVSWINTWSGEDSDDSASSATTTSAATSTTKAKSSKSSATSTATAAAATGDYQRIAYYNAEDGTADGVTFVGAWGGVAGSGTWDTKFGNSLSYLSADGTTGAESSTVLDNVLVGDNVEYAIFSDVECTADDADCGYYRPDSVAYQGFGGADKVFLFEFTMPLSGETSGTNPDMPAIWLLNGKIPRTQQYGDCSCWATDSDSDGCGEADLFEVLSQGDTKAKSTFHFLNSLGSSDYFERPTEDYIQIAAVFRSSDSTASIKVLDSSIDFSSSLTTDTVDGFISETDSLLSTIMDFISSL</sequence>
<organism evidence="12 13">
    <name type="scientific">Pestalotiopsis fici (strain W106-1 / CGMCC3.15140)</name>
    <dbReference type="NCBI Taxonomy" id="1229662"/>
    <lineage>
        <taxon>Eukaryota</taxon>
        <taxon>Fungi</taxon>
        <taxon>Dikarya</taxon>
        <taxon>Ascomycota</taxon>
        <taxon>Pezizomycotina</taxon>
        <taxon>Sordariomycetes</taxon>
        <taxon>Xylariomycetidae</taxon>
        <taxon>Amphisphaeriales</taxon>
        <taxon>Sporocadaceae</taxon>
        <taxon>Pestalotiopsis</taxon>
    </lineage>
</organism>
<evidence type="ECO:0000256" key="4">
    <source>
        <dbReference type="ARBA" id="ARBA00022729"/>
    </source>
</evidence>
<dbReference type="OMA" id="NQDMPAI"/>
<evidence type="ECO:0000256" key="2">
    <source>
        <dbReference type="ARBA" id="ARBA00006055"/>
    </source>
</evidence>
<dbReference type="PANTHER" id="PTHR31737:SF2">
    <property type="entry name" value="PROTEIN TOS1"/>
    <property type="match status" value="1"/>
</dbReference>
<dbReference type="GO" id="GO:0009277">
    <property type="term" value="C:fungal-type cell wall"/>
    <property type="evidence" value="ECO:0007669"/>
    <property type="project" value="TreeGrafter"/>
</dbReference>
<dbReference type="InParanoid" id="W3WLS6"/>
<dbReference type="FunCoup" id="W3WLS6">
    <property type="interactions" value="37"/>
</dbReference>
<feature type="signal peptide" evidence="9">
    <location>
        <begin position="1"/>
        <end position="17"/>
    </location>
</feature>
<keyword evidence="6" id="KW-0326">Glycosidase</keyword>
<dbReference type="PANTHER" id="PTHR31737">
    <property type="entry name" value="PROTEIN TOS1"/>
    <property type="match status" value="1"/>
</dbReference>
<evidence type="ECO:0000259" key="11">
    <source>
        <dbReference type="Pfam" id="PF10290"/>
    </source>
</evidence>
<evidence type="ECO:0000256" key="8">
    <source>
        <dbReference type="SAM" id="MobiDB-lite"/>
    </source>
</evidence>
<dbReference type="EC" id="3.2.1.39" evidence="3"/>
<evidence type="ECO:0000259" key="10">
    <source>
        <dbReference type="Pfam" id="PF10287"/>
    </source>
</evidence>
<keyword evidence="5" id="KW-0378">Hydrolase</keyword>
<dbReference type="GO" id="GO:0042973">
    <property type="term" value="F:glucan endo-1,3-beta-D-glucosidase activity"/>
    <property type="evidence" value="ECO:0007669"/>
    <property type="project" value="UniProtKB-EC"/>
</dbReference>
<feature type="compositionally biased region" description="Basic residues" evidence="8">
    <location>
        <begin position="103"/>
        <end position="125"/>
    </location>
</feature>
<feature type="domain" description="Cell wall protein YJL171C/Tos1 N-terminal" evidence="11">
    <location>
        <begin position="38"/>
        <end position="98"/>
    </location>
</feature>
<evidence type="ECO:0000256" key="3">
    <source>
        <dbReference type="ARBA" id="ARBA00012780"/>
    </source>
</evidence>
<feature type="domain" description="Cell wall protein YJL171C/Tos1 C-terminal" evidence="10">
    <location>
        <begin position="198"/>
        <end position="426"/>
    </location>
</feature>
<dbReference type="OrthoDB" id="118256at2759"/>
<evidence type="ECO:0000256" key="1">
    <source>
        <dbReference type="ARBA" id="ARBA00000382"/>
    </source>
</evidence>
<feature type="region of interest" description="Disordered" evidence="8">
    <location>
        <begin position="101"/>
        <end position="135"/>
    </location>
</feature>
<dbReference type="GeneID" id="19278310"/>
<keyword evidence="7" id="KW-0961">Cell wall biogenesis/degradation</keyword>
<dbReference type="InterPro" id="IPR018805">
    <property type="entry name" value="YJL171C/Tos1_C"/>
</dbReference>
<dbReference type="AlphaFoldDB" id="W3WLS6"/>
<name>W3WLS6_PESFW</name>
<evidence type="ECO:0000256" key="6">
    <source>
        <dbReference type="ARBA" id="ARBA00023295"/>
    </source>
</evidence>
<evidence type="ECO:0000256" key="7">
    <source>
        <dbReference type="ARBA" id="ARBA00023316"/>
    </source>
</evidence>
<evidence type="ECO:0000256" key="9">
    <source>
        <dbReference type="SAM" id="SignalP"/>
    </source>
</evidence>
<dbReference type="STRING" id="1229662.W3WLS6"/>
<dbReference type="Pfam" id="PF10287">
    <property type="entry name" value="YJL171C_Tos1_C"/>
    <property type="match status" value="1"/>
</dbReference>
<comment type="catalytic activity">
    <reaction evidence="1">
        <text>Hydrolysis of (1-&gt;3)-beta-D-glucosidic linkages in (1-&gt;3)-beta-D-glucans.</text>
        <dbReference type="EC" id="3.2.1.39"/>
    </reaction>
</comment>
<reference evidence="13" key="1">
    <citation type="journal article" date="2015" name="BMC Genomics">
        <title>Genomic and transcriptomic analysis of the endophytic fungus Pestalotiopsis fici reveals its lifestyle and high potential for synthesis of natural products.</title>
        <authorList>
            <person name="Wang X."/>
            <person name="Zhang X."/>
            <person name="Liu L."/>
            <person name="Xiang M."/>
            <person name="Wang W."/>
            <person name="Sun X."/>
            <person name="Che Y."/>
            <person name="Guo L."/>
            <person name="Liu G."/>
            <person name="Guo L."/>
            <person name="Wang C."/>
            <person name="Yin W.B."/>
            <person name="Stadler M."/>
            <person name="Zhang X."/>
            <person name="Liu X."/>
        </authorList>
    </citation>
    <scope>NUCLEOTIDE SEQUENCE [LARGE SCALE GENOMIC DNA]</scope>
    <source>
        <strain evidence="13">W106-1 / CGMCC3.15140</strain>
    </source>
</reference>
<feature type="region of interest" description="Disordered" evidence="8">
    <location>
        <begin position="159"/>
        <end position="191"/>
    </location>
</feature>
<dbReference type="InterPro" id="IPR018807">
    <property type="entry name" value="YJL171C/Tos1_N"/>
</dbReference>
<evidence type="ECO:0000313" key="13">
    <source>
        <dbReference type="Proteomes" id="UP000030651"/>
    </source>
</evidence>
<accession>W3WLS6</accession>
<comment type="similarity">
    <text evidence="2">Belongs to the PGA52 family.</text>
</comment>
<feature type="compositionally biased region" description="Basic and acidic residues" evidence="8">
    <location>
        <begin position="126"/>
        <end position="135"/>
    </location>
</feature>
<dbReference type="KEGG" id="pfy:PFICI_13297"/>
<dbReference type="EMBL" id="KI912119">
    <property type="protein sequence ID" value="ETS74813.1"/>
    <property type="molecule type" value="Genomic_DNA"/>
</dbReference>
<evidence type="ECO:0000313" key="12">
    <source>
        <dbReference type="EMBL" id="ETS74813.1"/>
    </source>
</evidence>
<dbReference type="HOGENOM" id="CLU_030276_0_0_1"/>
<dbReference type="eggNOG" id="ENOG502QSI7">
    <property type="taxonomic scope" value="Eukaryota"/>
</dbReference>